<dbReference type="InterPro" id="IPR011034">
    <property type="entry name" value="Formyl_transferase-like_C_sf"/>
</dbReference>
<dbReference type="Pfam" id="PF02911">
    <property type="entry name" value="Formyl_trans_C"/>
    <property type="match status" value="1"/>
</dbReference>
<keyword evidence="3" id="KW-0808">Transferase</keyword>
<dbReference type="EMBL" id="CABR01000040">
    <property type="protein sequence ID" value="CBI09600.1"/>
    <property type="molecule type" value="Genomic_DNA"/>
</dbReference>
<name>E6QQS9_9ZZZZ</name>
<accession>E6QQS9</accession>
<dbReference type="Gene3D" id="3.40.50.12230">
    <property type="match status" value="1"/>
</dbReference>
<dbReference type="GO" id="GO:0004479">
    <property type="term" value="F:methionyl-tRNA formyltransferase activity"/>
    <property type="evidence" value="ECO:0007669"/>
    <property type="project" value="TreeGrafter"/>
</dbReference>
<evidence type="ECO:0000259" key="1">
    <source>
        <dbReference type="Pfam" id="PF00551"/>
    </source>
</evidence>
<organism evidence="3">
    <name type="scientific">mine drainage metagenome</name>
    <dbReference type="NCBI Taxonomy" id="410659"/>
    <lineage>
        <taxon>unclassified sequences</taxon>
        <taxon>metagenomes</taxon>
        <taxon>ecological metagenomes</taxon>
    </lineage>
</organism>
<dbReference type="SUPFAM" id="SSF50486">
    <property type="entry name" value="FMT C-terminal domain-like"/>
    <property type="match status" value="1"/>
</dbReference>
<feature type="domain" description="Formyl transferase C-terminal" evidence="2">
    <location>
        <begin position="204"/>
        <end position="295"/>
    </location>
</feature>
<feature type="domain" description="Formyl transferase N-terminal" evidence="1">
    <location>
        <begin position="24"/>
        <end position="167"/>
    </location>
</feature>
<dbReference type="PANTHER" id="PTHR11138">
    <property type="entry name" value="METHIONYL-TRNA FORMYLTRANSFERASE"/>
    <property type="match status" value="1"/>
</dbReference>
<dbReference type="InterPro" id="IPR002376">
    <property type="entry name" value="Formyl_transf_N"/>
</dbReference>
<evidence type="ECO:0000313" key="3">
    <source>
        <dbReference type="EMBL" id="CBI09600.1"/>
    </source>
</evidence>
<dbReference type="GO" id="GO:0005829">
    <property type="term" value="C:cytosol"/>
    <property type="evidence" value="ECO:0007669"/>
    <property type="project" value="TreeGrafter"/>
</dbReference>
<proteinExistence type="predicted"/>
<dbReference type="SUPFAM" id="SSF53328">
    <property type="entry name" value="Formyltransferase"/>
    <property type="match status" value="1"/>
</dbReference>
<sequence>MTRAVVFAYHNVGVRCLLVLLDAGVEVALVITHQDSPGEAIWFDSVAELARRHNLPCITPDDPNTEQIIQQISALQPDFLFSFYYRMMLKAPLLGIPKQGALNMHGSLLPHYRGRVPVNWAIIHGETQTGASLHHMTEKPDAGNLVSQTAVPILRDDLAIDVFHKVVCAAEVTLHQALPALLAGNAPSAPLDLKQGSYFGGRRAEDGRINWSASAMDIHNLIRAVAPPYPGAFTILLKKPLKVLRSRLIDNLPHANAVFFCDNDACYAQCGGGGTLQLLELEWDGQILSPKDFQNLTDGQIVALT</sequence>
<comment type="caution">
    <text evidence="3">The sequence shown here is derived from an EMBL/GenBank/DDBJ whole genome shotgun (WGS) entry which is preliminary data.</text>
</comment>
<dbReference type="NCBIfam" id="NF005414">
    <property type="entry name" value="PRK06988.1"/>
    <property type="match status" value="1"/>
</dbReference>
<dbReference type="PANTHER" id="PTHR11138:SF5">
    <property type="entry name" value="METHIONYL-TRNA FORMYLTRANSFERASE, MITOCHONDRIAL"/>
    <property type="match status" value="1"/>
</dbReference>
<dbReference type="InterPro" id="IPR036477">
    <property type="entry name" value="Formyl_transf_N_sf"/>
</dbReference>
<dbReference type="AlphaFoldDB" id="E6QQS9"/>
<evidence type="ECO:0000259" key="2">
    <source>
        <dbReference type="Pfam" id="PF02911"/>
    </source>
</evidence>
<reference evidence="3" key="1">
    <citation type="submission" date="2009-10" db="EMBL/GenBank/DDBJ databases">
        <title>Diversity of trophic interactions inside an arsenic-rich microbial ecosystem.</title>
        <authorList>
            <person name="Bertin P.N."/>
            <person name="Heinrich-Salmeron A."/>
            <person name="Pelletier E."/>
            <person name="Goulhen-Chollet F."/>
            <person name="Arsene-Ploetze F."/>
            <person name="Gallien S."/>
            <person name="Calteau A."/>
            <person name="Vallenet D."/>
            <person name="Casiot C."/>
            <person name="Chane-Woon-Ming B."/>
            <person name="Giloteaux L."/>
            <person name="Barakat M."/>
            <person name="Bonnefoy V."/>
            <person name="Bruneel O."/>
            <person name="Chandler M."/>
            <person name="Cleiss J."/>
            <person name="Duran R."/>
            <person name="Elbaz-Poulichet F."/>
            <person name="Fonknechten N."/>
            <person name="Lauga B."/>
            <person name="Mornico D."/>
            <person name="Ortet P."/>
            <person name="Schaeffer C."/>
            <person name="Siguier P."/>
            <person name="Alexander Thil Smith A."/>
            <person name="Van Dorsselaer A."/>
            <person name="Weissenbach J."/>
            <person name="Medigue C."/>
            <person name="Le Paslier D."/>
        </authorList>
    </citation>
    <scope>NUCLEOTIDE SEQUENCE</scope>
</reference>
<protein>
    <submittedName>
        <fullName evidence="3">Putative Formyl transferase</fullName>
    </submittedName>
</protein>
<dbReference type="Pfam" id="PF00551">
    <property type="entry name" value="Formyl_trans_N"/>
    <property type="match status" value="1"/>
</dbReference>
<gene>
    <name evidence="3" type="ORF">CARN7_0336</name>
</gene>
<dbReference type="InterPro" id="IPR005793">
    <property type="entry name" value="Formyl_trans_C"/>
</dbReference>